<dbReference type="EnsemblMetazoa" id="AALFPA23_011921.R16987">
    <property type="protein sequence ID" value="AALFPA23_011921.P16987"/>
    <property type="gene ID" value="AALFPA23_011921"/>
</dbReference>
<dbReference type="RefSeq" id="XP_062711772.1">
    <property type="nucleotide sequence ID" value="XM_062855788.1"/>
</dbReference>
<evidence type="ECO:0000256" key="1">
    <source>
        <dbReference type="SAM" id="MobiDB-lite"/>
    </source>
</evidence>
<dbReference type="Pfam" id="PF03184">
    <property type="entry name" value="DDE_1"/>
    <property type="match status" value="1"/>
</dbReference>
<sequence>MSAAGMYVPPMLIFPRVRMNDELKIGAPAGTLFRAHPSGWMQCDLFVDWFKHFLVHTKPTKDDPVLLILDGHVSHTKNLQFLDLARENHVTVVSLPPHCTHRLQPLDVSFMSPLKTYYSKAIEKFHRDTKGQPVKQANISQLFAEAYAKAAQQTTAENGFRHTGLYPLDRKVFSDEDFAHSNPSPIKVVPKTQFRSRRDSIWFEDDLLGFELSKPVTSDQSSKPVCPEQGPEGPQESTSLEQSPKPGPSERNREEKEEEPTPRDSTLDTGAIINTEPKASLDNDHGIRFRPSDIMPLPGSMVQSNAPKRGRVAEKAAVLTSDNFIKQLRQKKQEKENKDQDLLVTDTEGPKKRRRGVTSTRKNKKLAKKTVSKLPRE</sequence>
<feature type="compositionally biased region" description="Basic and acidic residues" evidence="1">
    <location>
        <begin position="248"/>
        <end position="266"/>
    </location>
</feature>
<feature type="compositionally biased region" description="Basic and acidic residues" evidence="1">
    <location>
        <begin position="331"/>
        <end position="341"/>
    </location>
</feature>
<dbReference type="InterPro" id="IPR004875">
    <property type="entry name" value="DDE_SF_endonuclease_dom"/>
</dbReference>
<evidence type="ECO:0000313" key="4">
    <source>
        <dbReference type="Proteomes" id="UP000069940"/>
    </source>
</evidence>
<feature type="region of interest" description="Disordered" evidence="1">
    <location>
        <begin position="214"/>
        <end position="313"/>
    </location>
</feature>
<reference evidence="4" key="1">
    <citation type="journal article" date="2015" name="Proc. Natl. Acad. Sci. U.S.A.">
        <title>Genome sequence of the Asian Tiger mosquito, Aedes albopictus, reveals insights into its biology, genetics, and evolution.</title>
        <authorList>
            <person name="Chen X.G."/>
            <person name="Jiang X."/>
            <person name="Gu J."/>
            <person name="Xu M."/>
            <person name="Wu Y."/>
            <person name="Deng Y."/>
            <person name="Zhang C."/>
            <person name="Bonizzoni M."/>
            <person name="Dermauw W."/>
            <person name="Vontas J."/>
            <person name="Armbruster P."/>
            <person name="Huang X."/>
            <person name="Yang Y."/>
            <person name="Zhang H."/>
            <person name="He W."/>
            <person name="Peng H."/>
            <person name="Liu Y."/>
            <person name="Wu K."/>
            <person name="Chen J."/>
            <person name="Lirakis M."/>
            <person name="Topalis P."/>
            <person name="Van Leeuwen T."/>
            <person name="Hall A.B."/>
            <person name="Jiang X."/>
            <person name="Thorpe C."/>
            <person name="Mueller R.L."/>
            <person name="Sun C."/>
            <person name="Waterhouse R.M."/>
            <person name="Yan G."/>
            <person name="Tu Z.J."/>
            <person name="Fang X."/>
            <person name="James A.A."/>
        </authorList>
    </citation>
    <scope>NUCLEOTIDE SEQUENCE [LARGE SCALE GENOMIC DNA]</scope>
    <source>
        <strain evidence="4">Foshan</strain>
    </source>
</reference>
<feature type="domain" description="DDE-1" evidence="2">
    <location>
        <begin position="25"/>
        <end position="150"/>
    </location>
</feature>
<dbReference type="GeneID" id="134289633"/>
<proteinExistence type="predicted"/>
<dbReference type="PANTHER" id="PTHR19303:SF74">
    <property type="entry name" value="POGO TRANSPOSABLE ELEMENT WITH KRAB DOMAIN"/>
    <property type="match status" value="1"/>
</dbReference>
<keyword evidence="4" id="KW-1185">Reference proteome</keyword>
<dbReference type="InterPro" id="IPR050863">
    <property type="entry name" value="CenT-Element_Derived"/>
</dbReference>
<evidence type="ECO:0000259" key="2">
    <source>
        <dbReference type="Pfam" id="PF03184"/>
    </source>
</evidence>
<feature type="compositionally biased region" description="Basic and acidic residues" evidence="1">
    <location>
        <begin position="279"/>
        <end position="291"/>
    </location>
</feature>
<dbReference type="PANTHER" id="PTHR19303">
    <property type="entry name" value="TRANSPOSON"/>
    <property type="match status" value="1"/>
</dbReference>
<feature type="compositionally biased region" description="Basic residues" evidence="1">
    <location>
        <begin position="351"/>
        <end position="371"/>
    </location>
</feature>
<accession>A0ABM1YT41</accession>
<feature type="region of interest" description="Disordered" evidence="1">
    <location>
        <begin position="330"/>
        <end position="377"/>
    </location>
</feature>
<reference evidence="3" key="2">
    <citation type="submission" date="2025-05" db="UniProtKB">
        <authorList>
            <consortium name="EnsemblMetazoa"/>
        </authorList>
    </citation>
    <scope>IDENTIFICATION</scope>
    <source>
        <strain evidence="3">Foshan</strain>
    </source>
</reference>
<dbReference type="Proteomes" id="UP000069940">
    <property type="component" value="Unassembled WGS sequence"/>
</dbReference>
<protein>
    <recommendedName>
        <fullName evidence="2">DDE-1 domain-containing protein</fullName>
    </recommendedName>
</protein>
<name>A0ABM1YT41_AEDAL</name>
<organism evidence="3 4">
    <name type="scientific">Aedes albopictus</name>
    <name type="common">Asian tiger mosquito</name>
    <name type="synonym">Stegomyia albopicta</name>
    <dbReference type="NCBI Taxonomy" id="7160"/>
    <lineage>
        <taxon>Eukaryota</taxon>
        <taxon>Metazoa</taxon>
        <taxon>Ecdysozoa</taxon>
        <taxon>Arthropoda</taxon>
        <taxon>Hexapoda</taxon>
        <taxon>Insecta</taxon>
        <taxon>Pterygota</taxon>
        <taxon>Neoptera</taxon>
        <taxon>Endopterygota</taxon>
        <taxon>Diptera</taxon>
        <taxon>Nematocera</taxon>
        <taxon>Culicoidea</taxon>
        <taxon>Culicidae</taxon>
        <taxon>Culicinae</taxon>
        <taxon>Aedini</taxon>
        <taxon>Aedes</taxon>
        <taxon>Stegomyia</taxon>
    </lineage>
</organism>
<evidence type="ECO:0000313" key="3">
    <source>
        <dbReference type="EnsemblMetazoa" id="AALFPA23_011921.P16987"/>
    </source>
</evidence>